<dbReference type="AlphaFoldDB" id="B4SD64"/>
<dbReference type="InterPro" id="IPR050508">
    <property type="entry name" value="Methyltransf_Superfamily"/>
</dbReference>
<dbReference type="SUPFAM" id="SSF53335">
    <property type="entry name" value="S-adenosyl-L-methionine-dependent methyltransferases"/>
    <property type="match status" value="1"/>
</dbReference>
<dbReference type="RefSeq" id="WP_012508800.1">
    <property type="nucleotide sequence ID" value="NC_011060.1"/>
</dbReference>
<evidence type="ECO:0000313" key="3">
    <source>
        <dbReference type="Proteomes" id="UP000002724"/>
    </source>
</evidence>
<sequence length="221" mass="24959">MAEYDQFAKQYASGTEDLEQRTRSHFYAVLPQLKGKLVLDVGCGCGHDGAYYASQGAVVYGMDISEQEIAMAQKRECGVFEQAPMESIPHESDRFDIVTSLYALQHTEDVPHALLEMVRVTKPGGVIAILTKHPFRNLLESYVNDRVSDYYAKRKVTSYIFNHSIKLVENGHTMMDYLAPSVLQSATLELLEEKTDFPASDQVISGLTYPTYMILKYRKVL</sequence>
<dbReference type="InterPro" id="IPR029063">
    <property type="entry name" value="SAM-dependent_MTases_sf"/>
</dbReference>
<dbReference type="Gene3D" id="3.40.50.150">
    <property type="entry name" value="Vaccinia Virus protein VP39"/>
    <property type="match status" value="1"/>
</dbReference>
<dbReference type="KEGG" id="pph:Ppha_2117"/>
<name>B4SD64_PELPB</name>
<keyword evidence="3" id="KW-1185">Reference proteome</keyword>
<gene>
    <name evidence="2" type="ordered locus">Ppha_2117</name>
</gene>
<dbReference type="CDD" id="cd02440">
    <property type="entry name" value="AdoMet_MTases"/>
    <property type="match status" value="1"/>
</dbReference>
<proteinExistence type="predicted"/>
<dbReference type="InterPro" id="IPR013216">
    <property type="entry name" value="Methyltransf_11"/>
</dbReference>
<reference evidence="2 3" key="1">
    <citation type="submission" date="2008-06" db="EMBL/GenBank/DDBJ databases">
        <title>Complete sequence of Pelodictyon phaeoclathratiforme BU-1.</title>
        <authorList>
            <consortium name="US DOE Joint Genome Institute"/>
            <person name="Lucas S."/>
            <person name="Copeland A."/>
            <person name="Lapidus A."/>
            <person name="Glavina del Rio T."/>
            <person name="Dalin E."/>
            <person name="Tice H."/>
            <person name="Bruce D."/>
            <person name="Goodwin L."/>
            <person name="Pitluck S."/>
            <person name="Schmutz J."/>
            <person name="Larimer F."/>
            <person name="Land M."/>
            <person name="Hauser L."/>
            <person name="Kyrpides N."/>
            <person name="Mikhailova N."/>
            <person name="Liu Z."/>
            <person name="Li T."/>
            <person name="Zhao F."/>
            <person name="Overmann J."/>
            <person name="Bryant D.A."/>
            <person name="Richardson P."/>
        </authorList>
    </citation>
    <scope>NUCLEOTIDE SEQUENCE [LARGE SCALE GENOMIC DNA]</scope>
    <source>
        <strain evidence="3">DSM 5477 / BU-1</strain>
    </source>
</reference>
<feature type="domain" description="Methyltransferase type 11" evidence="1">
    <location>
        <begin position="39"/>
        <end position="129"/>
    </location>
</feature>
<keyword evidence="2" id="KW-0489">Methyltransferase</keyword>
<dbReference type="Proteomes" id="UP000002724">
    <property type="component" value="Chromosome"/>
</dbReference>
<dbReference type="Pfam" id="PF08241">
    <property type="entry name" value="Methyltransf_11"/>
    <property type="match status" value="1"/>
</dbReference>
<dbReference type="OrthoDB" id="9791837at2"/>
<dbReference type="HOGENOM" id="CLU_037990_10_1_10"/>
<dbReference type="EMBL" id="CP001110">
    <property type="protein sequence ID" value="ACF44323.1"/>
    <property type="molecule type" value="Genomic_DNA"/>
</dbReference>
<dbReference type="STRING" id="324925.Ppha_2117"/>
<dbReference type="GO" id="GO:0008757">
    <property type="term" value="F:S-adenosylmethionine-dependent methyltransferase activity"/>
    <property type="evidence" value="ECO:0007669"/>
    <property type="project" value="InterPro"/>
</dbReference>
<keyword evidence="2" id="KW-0808">Transferase</keyword>
<organism evidence="2 3">
    <name type="scientific">Pelodictyon phaeoclathratiforme (strain DSM 5477 / BU-1)</name>
    <dbReference type="NCBI Taxonomy" id="324925"/>
    <lineage>
        <taxon>Bacteria</taxon>
        <taxon>Pseudomonadati</taxon>
        <taxon>Chlorobiota</taxon>
        <taxon>Chlorobiia</taxon>
        <taxon>Chlorobiales</taxon>
        <taxon>Chlorobiaceae</taxon>
        <taxon>Chlorobium/Pelodictyon group</taxon>
        <taxon>Pelodictyon</taxon>
    </lineage>
</organism>
<evidence type="ECO:0000259" key="1">
    <source>
        <dbReference type="Pfam" id="PF08241"/>
    </source>
</evidence>
<dbReference type="PANTHER" id="PTHR42912:SF80">
    <property type="entry name" value="METHYLTRANSFERASE DOMAIN-CONTAINING PROTEIN"/>
    <property type="match status" value="1"/>
</dbReference>
<dbReference type="PANTHER" id="PTHR42912">
    <property type="entry name" value="METHYLTRANSFERASE"/>
    <property type="match status" value="1"/>
</dbReference>
<dbReference type="GO" id="GO:0032259">
    <property type="term" value="P:methylation"/>
    <property type="evidence" value="ECO:0007669"/>
    <property type="project" value="UniProtKB-KW"/>
</dbReference>
<evidence type="ECO:0000313" key="2">
    <source>
        <dbReference type="EMBL" id="ACF44323.1"/>
    </source>
</evidence>
<dbReference type="eggNOG" id="COG2226">
    <property type="taxonomic scope" value="Bacteria"/>
</dbReference>
<protein>
    <submittedName>
        <fullName evidence="2">Methyltransferase type 11</fullName>
    </submittedName>
</protein>
<accession>B4SD64</accession>